<dbReference type="PANTHER" id="PTHR23028">
    <property type="entry name" value="ACETYLTRANSFERASE"/>
    <property type="match status" value="1"/>
</dbReference>
<feature type="transmembrane region" description="Helical" evidence="2">
    <location>
        <begin position="329"/>
        <end position="351"/>
    </location>
</feature>
<dbReference type="InterPro" id="IPR050879">
    <property type="entry name" value="Acyltransferase_3"/>
</dbReference>
<dbReference type="GO" id="GO:0000271">
    <property type="term" value="P:polysaccharide biosynthetic process"/>
    <property type="evidence" value="ECO:0007669"/>
    <property type="project" value="TreeGrafter"/>
</dbReference>
<name>A0A919KCW2_9ACTN</name>
<dbReference type="Proteomes" id="UP000629619">
    <property type="component" value="Unassembled WGS sequence"/>
</dbReference>
<keyword evidence="5" id="KW-1185">Reference proteome</keyword>
<sequence length="424" mass="46050">MIRIRLAWLDALRGYAAAVVALFHLSPTLIGLDRHLAIYRHFDFGRYGVLLFFLVSGYVIPMSLERHGSLRRFWIGRIFRIYPGYLLAVAIGLLLAATGWQRLHDTLRTNTLASLLGHATMLQDLLGLRGVVRPFWTLTYEMVFYLIVAGLFAWRRQRDSAWWAGGLALVVLSIGPLLPSGLFASGPDDRRLTSAALAVLLAASLIAYLSGRHAAARAAGLIGLAAILLPLLNGQPTRYATPGSSSGAIVLVAVLFAGTVIYRLQHRQLRPLLGALVLALVLTALGINQWLLDGTQLVRNCTVAAAVAGTFAIAFLLRNRTVPGLLSWLGVVSYSVYLLHMPVLSVVSHLLRGHPTAIGAAFLVATPAVAWAAYHLVERPGQELGRRVQKYLDTRLRQDTPVTVTATEGGTPSTGSFGMQRESV</sequence>
<dbReference type="RefSeq" id="WP_203676978.1">
    <property type="nucleotide sequence ID" value="NZ_BOMW01000008.1"/>
</dbReference>
<organism evidence="4 5">
    <name type="scientific">Actinoplanes siamensis</name>
    <dbReference type="NCBI Taxonomy" id="1223317"/>
    <lineage>
        <taxon>Bacteria</taxon>
        <taxon>Bacillati</taxon>
        <taxon>Actinomycetota</taxon>
        <taxon>Actinomycetes</taxon>
        <taxon>Micromonosporales</taxon>
        <taxon>Micromonosporaceae</taxon>
        <taxon>Actinoplanes</taxon>
    </lineage>
</organism>
<dbReference type="AlphaFoldDB" id="A0A919KCW2"/>
<dbReference type="Pfam" id="PF01757">
    <property type="entry name" value="Acyl_transf_3"/>
    <property type="match status" value="1"/>
</dbReference>
<gene>
    <name evidence="4" type="ORF">Asi03nite_07720</name>
</gene>
<keyword evidence="2" id="KW-1133">Transmembrane helix</keyword>
<feature type="transmembrane region" description="Helical" evidence="2">
    <location>
        <begin position="12"/>
        <end position="32"/>
    </location>
</feature>
<feature type="transmembrane region" description="Helical" evidence="2">
    <location>
        <begin position="82"/>
        <end position="100"/>
    </location>
</feature>
<feature type="transmembrane region" description="Helical" evidence="2">
    <location>
        <begin position="244"/>
        <end position="264"/>
    </location>
</feature>
<feature type="transmembrane region" description="Helical" evidence="2">
    <location>
        <begin position="214"/>
        <end position="232"/>
    </location>
</feature>
<feature type="transmembrane region" description="Helical" evidence="2">
    <location>
        <begin position="271"/>
        <end position="291"/>
    </location>
</feature>
<feature type="transmembrane region" description="Helical" evidence="2">
    <location>
        <begin position="191"/>
        <end position="209"/>
    </location>
</feature>
<proteinExistence type="predicted"/>
<feature type="transmembrane region" description="Helical" evidence="2">
    <location>
        <begin position="357"/>
        <end position="377"/>
    </location>
</feature>
<dbReference type="PANTHER" id="PTHR23028:SF131">
    <property type="entry name" value="BLR2367 PROTEIN"/>
    <property type="match status" value="1"/>
</dbReference>
<keyword evidence="2" id="KW-0472">Membrane</keyword>
<evidence type="ECO:0000313" key="5">
    <source>
        <dbReference type="Proteomes" id="UP000629619"/>
    </source>
</evidence>
<feature type="transmembrane region" description="Helical" evidence="2">
    <location>
        <begin position="44"/>
        <end position="61"/>
    </location>
</feature>
<feature type="domain" description="Acyltransferase 3" evidence="3">
    <location>
        <begin position="7"/>
        <end position="374"/>
    </location>
</feature>
<protein>
    <recommendedName>
        <fullName evidence="3">Acyltransferase 3 domain-containing protein</fullName>
    </recommendedName>
</protein>
<feature type="transmembrane region" description="Helical" evidence="2">
    <location>
        <begin position="135"/>
        <end position="154"/>
    </location>
</feature>
<feature type="transmembrane region" description="Helical" evidence="2">
    <location>
        <begin position="161"/>
        <end position="179"/>
    </location>
</feature>
<accession>A0A919KCW2</accession>
<evidence type="ECO:0000259" key="3">
    <source>
        <dbReference type="Pfam" id="PF01757"/>
    </source>
</evidence>
<keyword evidence="2" id="KW-0812">Transmembrane</keyword>
<evidence type="ECO:0000256" key="2">
    <source>
        <dbReference type="SAM" id="Phobius"/>
    </source>
</evidence>
<evidence type="ECO:0000256" key="1">
    <source>
        <dbReference type="SAM" id="MobiDB-lite"/>
    </source>
</evidence>
<dbReference type="InterPro" id="IPR002656">
    <property type="entry name" value="Acyl_transf_3_dom"/>
</dbReference>
<reference evidence="4" key="1">
    <citation type="submission" date="2021-01" db="EMBL/GenBank/DDBJ databases">
        <title>Whole genome shotgun sequence of Actinoplanes siamensis NBRC 109076.</title>
        <authorList>
            <person name="Komaki H."/>
            <person name="Tamura T."/>
        </authorList>
    </citation>
    <scope>NUCLEOTIDE SEQUENCE</scope>
    <source>
        <strain evidence="4">NBRC 109076</strain>
    </source>
</reference>
<dbReference type="EMBL" id="BOMW01000008">
    <property type="protein sequence ID" value="GIF03234.1"/>
    <property type="molecule type" value="Genomic_DNA"/>
</dbReference>
<feature type="compositionally biased region" description="Polar residues" evidence="1">
    <location>
        <begin position="404"/>
        <end position="417"/>
    </location>
</feature>
<feature type="region of interest" description="Disordered" evidence="1">
    <location>
        <begin position="404"/>
        <end position="424"/>
    </location>
</feature>
<feature type="transmembrane region" description="Helical" evidence="2">
    <location>
        <begin position="297"/>
        <end position="317"/>
    </location>
</feature>
<comment type="caution">
    <text evidence="4">The sequence shown here is derived from an EMBL/GenBank/DDBJ whole genome shotgun (WGS) entry which is preliminary data.</text>
</comment>
<dbReference type="GO" id="GO:0016747">
    <property type="term" value="F:acyltransferase activity, transferring groups other than amino-acyl groups"/>
    <property type="evidence" value="ECO:0007669"/>
    <property type="project" value="InterPro"/>
</dbReference>
<evidence type="ECO:0000313" key="4">
    <source>
        <dbReference type="EMBL" id="GIF03234.1"/>
    </source>
</evidence>
<dbReference type="GO" id="GO:0016020">
    <property type="term" value="C:membrane"/>
    <property type="evidence" value="ECO:0007669"/>
    <property type="project" value="TreeGrafter"/>
</dbReference>